<gene>
    <name evidence="3" type="ORF">BWK73_51040</name>
</gene>
<dbReference type="GO" id="GO:0016740">
    <property type="term" value="F:transferase activity"/>
    <property type="evidence" value="ECO:0007669"/>
    <property type="project" value="UniProtKB-KW"/>
</dbReference>
<comment type="caution">
    <text evidence="3">The sequence shown here is derived from an EMBL/GenBank/DDBJ whole genome shotgun (WGS) entry which is preliminary data.</text>
</comment>
<evidence type="ECO:0000256" key="1">
    <source>
        <dbReference type="SAM" id="SignalP"/>
    </source>
</evidence>
<dbReference type="STRING" id="1123401.GCA_000621325_02842"/>
<feature type="domain" description="Rhodanese" evidence="2">
    <location>
        <begin position="103"/>
        <end position="237"/>
    </location>
</feature>
<evidence type="ECO:0000259" key="2">
    <source>
        <dbReference type="PROSITE" id="PS50206"/>
    </source>
</evidence>
<name>A0A1Y1Q867_9GAMM</name>
<protein>
    <submittedName>
        <fullName evidence="3">Sulfurtransferase</fullName>
    </submittedName>
</protein>
<feature type="chain" id="PRO_5013050408" evidence="1">
    <location>
        <begin position="25"/>
        <end position="248"/>
    </location>
</feature>
<evidence type="ECO:0000313" key="4">
    <source>
        <dbReference type="Proteomes" id="UP000192491"/>
    </source>
</evidence>
<dbReference type="SUPFAM" id="SSF52821">
    <property type="entry name" value="Rhodanese/Cell cycle control phosphatase"/>
    <property type="match status" value="1"/>
</dbReference>
<proteinExistence type="predicted"/>
<dbReference type="InterPro" id="IPR001763">
    <property type="entry name" value="Rhodanese-like_dom"/>
</dbReference>
<keyword evidence="3" id="KW-0808">Transferase</keyword>
<keyword evidence="1" id="KW-0732">Signal</keyword>
<dbReference type="PROSITE" id="PS50206">
    <property type="entry name" value="RHODANESE_3"/>
    <property type="match status" value="1"/>
</dbReference>
<dbReference type="Pfam" id="PF00581">
    <property type="entry name" value="Rhodanese"/>
    <property type="match status" value="1"/>
</dbReference>
<dbReference type="InterPro" id="IPR036873">
    <property type="entry name" value="Rhodanese-like_dom_sf"/>
</dbReference>
<sequence>MNVIKCVGMAALAASLSLSGLVLAEEGKPVGITADKMSVTVKHAGADVEIKRNQDTKAVITGDFAQTSRPCPPFCVQPDKAAEGVDTIAELGMLDYLEKMSGGDASILVVDSRTADWVAKSTIPSAVNIPWENLAPDKGATTDEIIDILTKQFGVKLAEGADAMSVDEAVAVGGDAVGKVFDYSAAKTLVMFCNGMWCGQSPTNIKTLLRFGYPADKLKWYRGGMQDWSILGLTTIKPSAAAKPDDKK</sequence>
<dbReference type="EMBL" id="MTEJ01000713">
    <property type="protein sequence ID" value="OQW99101.1"/>
    <property type="molecule type" value="Genomic_DNA"/>
</dbReference>
<dbReference type="Gene3D" id="3.40.250.10">
    <property type="entry name" value="Rhodanese-like domain"/>
    <property type="match status" value="1"/>
</dbReference>
<dbReference type="SMART" id="SM00450">
    <property type="entry name" value="RHOD"/>
    <property type="match status" value="1"/>
</dbReference>
<evidence type="ECO:0000313" key="3">
    <source>
        <dbReference type="EMBL" id="OQW99101.1"/>
    </source>
</evidence>
<dbReference type="AlphaFoldDB" id="A0A1Y1Q867"/>
<reference evidence="3 4" key="1">
    <citation type="submission" date="2017-01" db="EMBL/GenBank/DDBJ databases">
        <title>Novel large sulfur bacteria in the metagenomes of groundwater-fed chemosynthetic microbial mats in the Lake Huron basin.</title>
        <authorList>
            <person name="Sharrar A.M."/>
            <person name="Flood B.E."/>
            <person name="Bailey J.V."/>
            <person name="Jones D.S."/>
            <person name="Biddanda B."/>
            <person name="Ruberg S.A."/>
            <person name="Marcus D.N."/>
            <person name="Dick G.J."/>
        </authorList>
    </citation>
    <scope>NUCLEOTIDE SEQUENCE [LARGE SCALE GENOMIC DNA]</scope>
    <source>
        <strain evidence="3">A8</strain>
    </source>
</reference>
<organism evidence="3 4">
    <name type="scientific">Thiothrix lacustris</name>
    <dbReference type="NCBI Taxonomy" id="525917"/>
    <lineage>
        <taxon>Bacteria</taxon>
        <taxon>Pseudomonadati</taxon>
        <taxon>Pseudomonadota</taxon>
        <taxon>Gammaproteobacteria</taxon>
        <taxon>Thiotrichales</taxon>
        <taxon>Thiotrichaceae</taxon>
        <taxon>Thiothrix</taxon>
    </lineage>
</organism>
<accession>A0A1Y1Q867</accession>
<dbReference type="Proteomes" id="UP000192491">
    <property type="component" value="Unassembled WGS sequence"/>
</dbReference>
<dbReference type="CDD" id="cd00158">
    <property type="entry name" value="RHOD"/>
    <property type="match status" value="1"/>
</dbReference>
<feature type="signal peptide" evidence="1">
    <location>
        <begin position="1"/>
        <end position="24"/>
    </location>
</feature>